<dbReference type="PANTHER" id="PTHR32387">
    <property type="entry name" value="WU:FJ29H11"/>
    <property type="match status" value="1"/>
</dbReference>
<dbReference type="NCBIfam" id="NF047352">
    <property type="entry name" value="P_loop_sacsin"/>
    <property type="match status" value="1"/>
</dbReference>
<dbReference type="PANTHER" id="PTHR32387:SF0">
    <property type="entry name" value="PROTEIN NO VEIN"/>
    <property type="match status" value="1"/>
</dbReference>
<dbReference type="SUPFAM" id="SSF55874">
    <property type="entry name" value="ATPase domain of HSP90 chaperone/DNA topoisomerase II/histidine kinase"/>
    <property type="match status" value="1"/>
</dbReference>
<comment type="caution">
    <text evidence="2">The sequence shown here is derived from an EMBL/GenBank/DDBJ whole genome shotgun (WGS) entry which is preliminary data.</text>
</comment>
<sequence length="1675" mass="190718">MTSREEAKEIIDEIAGEYGYLDREMMDDIGQFNADYRRRIDENWLKMENAASHSIKVLAKNIYGSGARFVFELLQNAEDNEFTKAGRLEDPPFISFKIYPKHIVVDCNEDGFTRLDLTAICSVGDSTKSASHGYIGAKGIGFKSVFIAASRVHIRSGNFSFEFRHKKIDPGLGMVRPIWVTPTDEIQNPLTRTTLYLHDEGDKEDIEHLKAIISMQFDDLQETCLLFLRKLQQISVAFYDDVGNLERSKKFRKQQIDDHRVSLETITVASGEEITKSQIYHIAKQYATGLAPSDNREPPKNDEERRMSTTAEVVLAFPLTSDYEPQITRQKQELFAFLPLRTSDYKFHIHSDFDTNANRQDIITTSRRNRNIRDCIGTAFYKAVLQFCNHPTLCYQWPLFLPPKDNGYDSFWSQLDASIQSLITKNPVIKSRHINSLRSVSDVRVPGFDAKDQKGDPLFDDPIKDPFISPRYSGAAINALQEHGLKVMDIVLFVGLLASDLKSTNSKMRGKAMTEEWHSRVARLLSKFVGTNPGIRSLQLLPLIDGKWTSYGEGPVYLPATGDVKIPATLDLRVLDSAAIQNPDRRTLFKQLGVSEATTAQVRQSINTAFGAGKSIAHTIMLEFLTYLYLTHQTNVHTREQYRNVWVTTKDNKGYYTCSTTVYLPGTDHPYSPESLLSVPGTAPSFPIHLLKDLFFKGGPAQPHMFHPSWKVWLVSFIGVHERFSLLSPGGNTLSEPFLWVFNDHPDKFLGLFEHLWLHERKRLLDNPTLVSKIKDLSAKQLCKVNFSPKLKNTWLPYPHLQELVQRYMEHPDRFPFLKVESDETDLGPGMKWNFLTKHFSVGKDDNMEFLLEILTCIERSCPDPSSIRQSQRVLSLYIAIYAKLSVTNNHVAMAIRIKEFFNDSGILDPGEKAPMWTSTSFCLWSAPPDMVTAHSLKRSYARRSLSEEDMSNIENLFHRTLGIRNATVDNLVTELNELREEGCEEDDRIWELYEYLHGNAFETSDISATTIRGKATLDESYEDLAEFFIHILGVKSLTLQMVYDELRQSPNDSPEEVKVAIRSLNEFLQTEPTYLDPEPIRRAKVFPIRYPNGNVSLGSIDVSFAIGDREKLKAAFETRISLLDFDLEDIRRLKPLFDWLRLEDRYLSSCVKEDTSISGDSGTPILSGNRYLRAKAYFITRVAATFNSPRFRHNPLECYETLRTMDVREVDDISSVLKMSQNGQLFETRIATANEHIDETGGNLTIYVPKEPKKQDICFASVLPRKLVAWLMRHPRTHVTGNVEVEAIFALTSIFASDKSVLDYILEDQGIIQISLDNNDEDEVSPVNGEEERADTDLPPTRVLETPESSRQDFTPTNSSDIDALSDIAHSTDLSETVVETLGQSSHMSHQGRTAVGRVSPIHDAFRPPRSADVTSPRFRQNRSPGPDTTDTGLQEDVRYRSILERVVEAARRANFPHSGAFDMQDLRDALLDGNLGTYQSFDGLDVMDSMGSSSQQERDKRVGAAGELYVFELLSKLELPDWGRGNWQSTIRKYATVHPDYADLSHWSRRETADLVYVDASGRLTNTLIEAGILTSDEWSGKQPTYYFEVKTTTGPCKTPFYMSGNQYRLMERIHYDEDRSEVYMIFRIYSLLDGSRINYCVYMDPKRLRDEGRLVFTEGTWSVRPGSVVEQE</sequence>
<feature type="compositionally biased region" description="Polar residues" evidence="1">
    <location>
        <begin position="1419"/>
        <end position="1434"/>
    </location>
</feature>
<protein>
    <recommendedName>
        <fullName evidence="4">Protein NO VEIN C-terminal domain-containing protein</fullName>
    </recommendedName>
</protein>
<dbReference type="InterPro" id="IPR036890">
    <property type="entry name" value="HATPase_C_sf"/>
</dbReference>
<dbReference type="OrthoDB" id="1262810at2759"/>
<evidence type="ECO:0008006" key="4">
    <source>
        <dbReference type="Google" id="ProtNLM"/>
    </source>
</evidence>
<dbReference type="RefSeq" id="XP_031020656.1">
    <property type="nucleotide sequence ID" value="XM_031155244.1"/>
</dbReference>
<feature type="region of interest" description="Disordered" evidence="1">
    <location>
        <begin position="1404"/>
        <end position="1435"/>
    </location>
</feature>
<dbReference type="Proteomes" id="UP000253153">
    <property type="component" value="Unassembled WGS sequence"/>
</dbReference>
<dbReference type="InterPro" id="IPR052957">
    <property type="entry name" value="Auxin_embryo_med"/>
</dbReference>
<reference evidence="2 3" key="1">
    <citation type="submission" date="2018-06" db="EMBL/GenBank/DDBJ databases">
        <title>Fusarium incarnatum-equiseti species complex species 28.</title>
        <authorList>
            <person name="Gardiner D.M."/>
        </authorList>
    </citation>
    <scope>NUCLEOTIDE SEQUENCE [LARGE SCALE GENOMIC DNA]</scope>
    <source>
        <strain evidence="2 3">FIESC_28</strain>
    </source>
</reference>
<name>A0A366SBS4_9HYPO</name>
<proteinExistence type="predicted"/>
<feature type="region of interest" description="Disordered" evidence="1">
    <location>
        <begin position="1318"/>
        <end position="1364"/>
    </location>
</feature>
<gene>
    <name evidence="2" type="ORF">FIESC28_01093</name>
</gene>
<evidence type="ECO:0000313" key="2">
    <source>
        <dbReference type="EMBL" id="RBR26065.1"/>
    </source>
</evidence>
<organism evidence="2 3">
    <name type="scientific">Fusarium coffeatum</name>
    <dbReference type="NCBI Taxonomy" id="231269"/>
    <lineage>
        <taxon>Eukaryota</taxon>
        <taxon>Fungi</taxon>
        <taxon>Dikarya</taxon>
        <taxon>Ascomycota</taxon>
        <taxon>Pezizomycotina</taxon>
        <taxon>Sordariomycetes</taxon>
        <taxon>Hypocreomycetidae</taxon>
        <taxon>Hypocreales</taxon>
        <taxon>Nectriaceae</taxon>
        <taxon>Fusarium</taxon>
        <taxon>Fusarium incarnatum-equiseti species complex</taxon>
    </lineage>
</organism>
<dbReference type="Gene3D" id="3.30.565.10">
    <property type="entry name" value="Histidine kinase-like ATPase, C-terminal domain"/>
    <property type="match status" value="1"/>
</dbReference>
<dbReference type="EMBL" id="QKXC01000030">
    <property type="protein sequence ID" value="RBR26065.1"/>
    <property type="molecule type" value="Genomic_DNA"/>
</dbReference>
<evidence type="ECO:0000256" key="1">
    <source>
        <dbReference type="SAM" id="MobiDB-lite"/>
    </source>
</evidence>
<evidence type="ECO:0000313" key="3">
    <source>
        <dbReference type="Proteomes" id="UP000253153"/>
    </source>
</evidence>
<accession>A0A366SBS4</accession>
<keyword evidence="3" id="KW-1185">Reference proteome</keyword>
<dbReference type="GeneID" id="41990540"/>
<feature type="compositionally biased region" description="Polar residues" evidence="1">
    <location>
        <begin position="1348"/>
        <end position="1362"/>
    </location>
</feature>